<evidence type="ECO:0000256" key="4">
    <source>
        <dbReference type="ARBA" id="ARBA00022989"/>
    </source>
</evidence>
<evidence type="ECO:0000256" key="7">
    <source>
        <dbReference type="ARBA" id="ARBA00023180"/>
    </source>
</evidence>
<dbReference type="OrthoDB" id="6357800at2759"/>
<evidence type="ECO:0000256" key="5">
    <source>
        <dbReference type="ARBA" id="ARBA00023136"/>
    </source>
</evidence>
<dbReference type="PANTHER" id="PTHR42643">
    <property type="entry name" value="IONOTROPIC RECEPTOR 20A-RELATED"/>
    <property type="match status" value="1"/>
</dbReference>
<evidence type="ECO:0000313" key="9">
    <source>
        <dbReference type="EMBL" id="CAG7687942.1"/>
    </source>
</evidence>
<keyword evidence="10" id="KW-1185">Reference proteome</keyword>
<name>A0A8J2J6S3_9HEXA</name>
<organism evidence="9 10">
    <name type="scientific">Allacma fusca</name>
    <dbReference type="NCBI Taxonomy" id="39272"/>
    <lineage>
        <taxon>Eukaryota</taxon>
        <taxon>Metazoa</taxon>
        <taxon>Ecdysozoa</taxon>
        <taxon>Arthropoda</taxon>
        <taxon>Hexapoda</taxon>
        <taxon>Collembola</taxon>
        <taxon>Symphypleona</taxon>
        <taxon>Sminthuridae</taxon>
        <taxon>Allacma</taxon>
    </lineage>
</organism>
<proteinExistence type="predicted"/>
<feature type="transmembrane region" description="Helical" evidence="8">
    <location>
        <begin position="555"/>
        <end position="579"/>
    </location>
</feature>
<keyword evidence="2" id="KW-1003">Cell membrane</keyword>
<dbReference type="AlphaFoldDB" id="A0A8J2J6S3"/>
<dbReference type="Proteomes" id="UP000708208">
    <property type="component" value="Unassembled WGS sequence"/>
</dbReference>
<keyword evidence="4 8" id="KW-1133">Transmembrane helix</keyword>
<dbReference type="EMBL" id="CAJVCH010019939">
    <property type="protein sequence ID" value="CAG7687942.1"/>
    <property type="molecule type" value="Genomic_DNA"/>
</dbReference>
<sequence length="597" mass="68348">MKTTLLYAIVTIIHQNLENDPSKGFCQLTILPQVTTELTLHTMNLQQDLLEEFQFLNIPYEIAFLSKYKYILEAKKFSSYCSHVVIILDEYHPGLPNFGTTTSTTSFLLLGTKRLIEAVFSTGIINKLKIKTGLFLENDQWKMVRYFEDKPSESIFKISMEGRRLQIGSLPLKPYLIMDENHVIISGVSWLLMTAVSTNYNFTFTRQATNSDNNHPMQNGTHQGLAGDLIEGKIDVLLPHAPSVPGLKYMDFTTSIMTFNLCFFFSHPKTGVEWRAIFYPFQRNVWFLLICTCFTVSLLLVAFTAGSKSNLKLIHFIHAMLPFRLLLQQCPQKIKTSRNVVVQFLFFSVVINTYYNSNLLVYLTFPKPENLPGTVEQLLDRPEFKIMTWQIPGGFTDTFLKSSGSVVLTALRKRLEQKQSDFNCIRDSILQEKTTCVATNVRVETVIATNFTVRSHFNPLVKSESILTSSACMALRKHSRYFSFFRTVMGWLKDSGMVSKWYDVAIAVLRQRGQLWLKTQEHTDAYAYRILRAQADNFHGNGVKALQVGNLRVAFVAWLGGLILGVFVIGLEFMNLAYVRARLVFLRVRLVKYGYRP</sequence>
<reference evidence="9" key="1">
    <citation type="submission" date="2021-06" db="EMBL/GenBank/DDBJ databases">
        <authorList>
            <person name="Hodson N. C."/>
            <person name="Mongue J. A."/>
            <person name="Jaron S. K."/>
        </authorList>
    </citation>
    <scope>NUCLEOTIDE SEQUENCE</scope>
</reference>
<keyword evidence="7" id="KW-0325">Glycoprotein</keyword>
<evidence type="ECO:0000256" key="3">
    <source>
        <dbReference type="ARBA" id="ARBA00022692"/>
    </source>
</evidence>
<evidence type="ECO:0000256" key="2">
    <source>
        <dbReference type="ARBA" id="ARBA00022475"/>
    </source>
</evidence>
<comment type="subcellular location">
    <subcellularLocation>
        <location evidence="1">Cell membrane</location>
        <topology evidence="1">Multi-pass membrane protein</topology>
    </subcellularLocation>
</comment>
<keyword evidence="5 8" id="KW-0472">Membrane</keyword>
<feature type="transmembrane region" description="Helical" evidence="8">
    <location>
        <begin position="285"/>
        <end position="305"/>
    </location>
</feature>
<protein>
    <submittedName>
        <fullName evidence="9">Uncharacterized protein</fullName>
    </submittedName>
</protein>
<dbReference type="PANTHER" id="PTHR42643:SF24">
    <property type="entry name" value="IONOTROPIC RECEPTOR 60A"/>
    <property type="match status" value="1"/>
</dbReference>
<accession>A0A8J2J6S3</accession>
<keyword evidence="6" id="KW-0675">Receptor</keyword>
<dbReference type="GO" id="GO:0005886">
    <property type="term" value="C:plasma membrane"/>
    <property type="evidence" value="ECO:0007669"/>
    <property type="project" value="UniProtKB-SubCell"/>
</dbReference>
<comment type="caution">
    <text evidence="9">The sequence shown here is derived from an EMBL/GenBank/DDBJ whole genome shotgun (WGS) entry which is preliminary data.</text>
</comment>
<evidence type="ECO:0000313" key="10">
    <source>
        <dbReference type="Proteomes" id="UP000708208"/>
    </source>
</evidence>
<evidence type="ECO:0000256" key="8">
    <source>
        <dbReference type="SAM" id="Phobius"/>
    </source>
</evidence>
<gene>
    <name evidence="9" type="ORF">AFUS01_LOCUS3321</name>
</gene>
<dbReference type="InterPro" id="IPR052192">
    <property type="entry name" value="Insect_Ionotropic_Sensory_Rcpt"/>
</dbReference>
<keyword evidence="3 8" id="KW-0812">Transmembrane</keyword>
<evidence type="ECO:0000256" key="1">
    <source>
        <dbReference type="ARBA" id="ARBA00004651"/>
    </source>
</evidence>
<evidence type="ECO:0000256" key="6">
    <source>
        <dbReference type="ARBA" id="ARBA00023170"/>
    </source>
</evidence>